<dbReference type="RefSeq" id="XP_001804932.1">
    <property type="nucleotide sequence ID" value="XM_001804880.1"/>
</dbReference>
<dbReference type="VEuPathDB" id="FungiDB:JI435_147500"/>
<evidence type="ECO:0000256" key="1">
    <source>
        <dbReference type="SAM" id="MobiDB-lite"/>
    </source>
</evidence>
<dbReference type="KEGG" id="pno:SNOG_14750"/>
<name>Q0U0P0_PHANO</name>
<dbReference type="GeneID" id="5981858"/>
<evidence type="ECO:0000313" key="3">
    <source>
        <dbReference type="Proteomes" id="UP000001055"/>
    </source>
</evidence>
<dbReference type="AlphaFoldDB" id="Q0U0P0"/>
<accession>Q0U0P0</accession>
<feature type="region of interest" description="Disordered" evidence="1">
    <location>
        <begin position="46"/>
        <end position="69"/>
    </location>
</feature>
<dbReference type="EMBL" id="CH445357">
    <property type="protein sequence ID" value="EAT77942.1"/>
    <property type="molecule type" value="Genomic_DNA"/>
</dbReference>
<reference evidence="3" key="1">
    <citation type="journal article" date="2007" name="Plant Cell">
        <title>Dothideomycete-plant interactions illuminated by genome sequencing and EST analysis of the wheat pathogen Stagonospora nodorum.</title>
        <authorList>
            <person name="Hane J.K."/>
            <person name="Lowe R.G."/>
            <person name="Solomon P.S."/>
            <person name="Tan K.C."/>
            <person name="Schoch C.L."/>
            <person name="Spatafora J.W."/>
            <person name="Crous P.W."/>
            <person name="Kodira C."/>
            <person name="Birren B.W."/>
            <person name="Galagan J.E."/>
            <person name="Torriani S.F."/>
            <person name="McDonald B.A."/>
            <person name="Oliver R.P."/>
        </authorList>
    </citation>
    <scope>NUCLEOTIDE SEQUENCE [LARGE SCALE GENOMIC DNA]</scope>
    <source>
        <strain evidence="3">SN15 / ATCC MYA-4574 / FGSC 10173</strain>
    </source>
</reference>
<dbReference type="InParanoid" id="Q0U0P0"/>
<organism evidence="2 3">
    <name type="scientific">Phaeosphaeria nodorum (strain SN15 / ATCC MYA-4574 / FGSC 10173)</name>
    <name type="common">Glume blotch fungus</name>
    <name type="synonym">Parastagonospora nodorum</name>
    <dbReference type="NCBI Taxonomy" id="321614"/>
    <lineage>
        <taxon>Eukaryota</taxon>
        <taxon>Fungi</taxon>
        <taxon>Dikarya</taxon>
        <taxon>Ascomycota</taxon>
        <taxon>Pezizomycotina</taxon>
        <taxon>Dothideomycetes</taxon>
        <taxon>Pleosporomycetidae</taxon>
        <taxon>Pleosporales</taxon>
        <taxon>Pleosporineae</taxon>
        <taxon>Phaeosphaeriaceae</taxon>
        <taxon>Parastagonospora</taxon>
    </lineage>
</organism>
<evidence type="ECO:0000313" key="2">
    <source>
        <dbReference type="EMBL" id="EAT77942.1"/>
    </source>
</evidence>
<feature type="region of interest" description="Disordered" evidence="1">
    <location>
        <begin position="1"/>
        <end position="24"/>
    </location>
</feature>
<feature type="compositionally biased region" description="Polar residues" evidence="1">
    <location>
        <begin position="1"/>
        <end position="18"/>
    </location>
</feature>
<protein>
    <submittedName>
        <fullName evidence="2">Uncharacterized protein</fullName>
    </submittedName>
</protein>
<proteinExistence type="predicted"/>
<gene>
    <name evidence="2" type="ORF">SNOG_14750</name>
</gene>
<sequence length="82" mass="8750">MNSRCSKSAQLPESSGESAQLPEPGASAYRQLEFLLGRIDSLSSEAPFTTLPGSGAPLNGSNSTGYGKRDIAVMPQDIKKWY</sequence>
<dbReference type="Proteomes" id="UP000001055">
    <property type="component" value="Unassembled WGS sequence"/>
</dbReference>